<evidence type="ECO:0000313" key="3">
    <source>
        <dbReference type="Proteomes" id="UP001139461"/>
    </source>
</evidence>
<protein>
    <recommendedName>
        <fullName evidence="4">DUF1574 domain-containing protein</fullName>
    </recommendedName>
</protein>
<dbReference type="Proteomes" id="UP001139461">
    <property type="component" value="Unassembled WGS sequence"/>
</dbReference>
<reference evidence="2" key="1">
    <citation type="submission" date="2021-09" db="EMBL/GenBank/DDBJ databases">
        <title>Genome of Aequorivita sp. strain F47161.</title>
        <authorList>
            <person name="Wang Y."/>
        </authorList>
    </citation>
    <scope>NUCLEOTIDE SEQUENCE</scope>
    <source>
        <strain evidence="2">F47161</strain>
    </source>
</reference>
<dbReference type="EMBL" id="JAIRBA010000025">
    <property type="protein sequence ID" value="MCG2419778.1"/>
    <property type="molecule type" value="Genomic_DNA"/>
</dbReference>
<keyword evidence="1" id="KW-0472">Membrane</keyword>
<organism evidence="2 3">
    <name type="scientific">Aequorivita vitellina</name>
    <dbReference type="NCBI Taxonomy" id="2874475"/>
    <lineage>
        <taxon>Bacteria</taxon>
        <taxon>Pseudomonadati</taxon>
        <taxon>Bacteroidota</taxon>
        <taxon>Flavobacteriia</taxon>
        <taxon>Flavobacteriales</taxon>
        <taxon>Flavobacteriaceae</taxon>
        <taxon>Aequorivita</taxon>
    </lineage>
</organism>
<evidence type="ECO:0008006" key="4">
    <source>
        <dbReference type="Google" id="ProtNLM"/>
    </source>
</evidence>
<dbReference type="AlphaFoldDB" id="A0A9X1U3P9"/>
<keyword evidence="3" id="KW-1185">Reference proteome</keyword>
<name>A0A9X1U3P9_9FLAO</name>
<evidence type="ECO:0000313" key="2">
    <source>
        <dbReference type="EMBL" id="MCG2419778.1"/>
    </source>
</evidence>
<dbReference type="RefSeq" id="WP_237603563.1">
    <property type="nucleotide sequence ID" value="NZ_JAIRBA010000025.1"/>
</dbReference>
<sequence>MKKFILKVSIFLIILIAFFSINFFINQLIIRNTSVNIDNKKIFVGDSHIQNAINPEFLPGSINIAQPAEPYILTYWKLKNVLESNQGVKVILGFAPHNIAKFNDYKLSDSKWASEMFSRSYSIQEFNTIKNEIDIDYKEYYKTLFKIFCFYPHFNHTSYIGNFSNSTNNKIDDFEETINRHFYYKSNRTDISELSIKYLDSIVLLISNSQNKLILLNTPVHSNYANRVPKKIYNKYNILIENYKSNNITIIDKFATDYNDSLFLNVDHLNIYGAKMFSIELDSLIAEIK</sequence>
<comment type="caution">
    <text evidence="2">The sequence shown here is derived from an EMBL/GenBank/DDBJ whole genome shotgun (WGS) entry which is preliminary data.</text>
</comment>
<keyword evidence="1" id="KW-0812">Transmembrane</keyword>
<evidence type="ECO:0000256" key="1">
    <source>
        <dbReference type="SAM" id="Phobius"/>
    </source>
</evidence>
<gene>
    <name evidence="2" type="ORF">K8089_12160</name>
</gene>
<keyword evidence="1" id="KW-1133">Transmembrane helix</keyword>
<feature type="transmembrane region" description="Helical" evidence="1">
    <location>
        <begin position="5"/>
        <end position="25"/>
    </location>
</feature>
<proteinExistence type="predicted"/>
<accession>A0A9X1U3P9</accession>